<dbReference type="Proteomes" id="UP000004105">
    <property type="component" value="Unassembled WGS sequence"/>
</dbReference>
<keyword evidence="2" id="KW-1185">Reference proteome</keyword>
<proteinExistence type="predicted"/>
<accession>F2BBU6</accession>
<reference evidence="1 2" key="1">
    <citation type="submission" date="2011-02" db="EMBL/GenBank/DDBJ databases">
        <authorList>
            <person name="Muzny D."/>
            <person name="Qin X."/>
            <person name="Deng J."/>
            <person name="Jiang H."/>
            <person name="Liu Y."/>
            <person name="Qu J."/>
            <person name="Song X.-Z."/>
            <person name="Zhang L."/>
            <person name="Thornton R."/>
            <person name="Coyle M."/>
            <person name="Francisco L."/>
            <person name="Jackson L."/>
            <person name="Javaid M."/>
            <person name="Korchina V."/>
            <person name="Kovar C."/>
            <person name="Mata R."/>
            <person name="Mathew T."/>
            <person name="Ngo R."/>
            <person name="Nguyen L."/>
            <person name="Nguyen N."/>
            <person name="Okwuonu G."/>
            <person name="Ongeri F."/>
            <person name="Pham C."/>
            <person name="Simmons D."/>
            <person name="Wilczek-Boney K."/>
            <person name="Hale W."/>
            <person name="Jakkamsetti A."/>
            <person name="Pham P."/>
            <person name="Ruth R."/>
            <person name="San Lucas F."/>
            <person name="Warren J."/>
            <person name="Zhang J."/>
            <person name="Zhao Z."/>
            <person name="Zhou C."/>
            <person name="Zhu D."/>
            <person name="Lee S."/>
            <person name="Bess C."/>
            <person name="Blankenburg K."/>
            <person name="Forbes L."/>
            <person name="Fu Q."/>
            <person name="Gubbala S."/>
            <person name="Hirani K."/>
            <person name="Jayaseelan J.C."/>
            <person name="Lara F."/>
            <person name="Munidasa M."/>
            <person name="Palculict T."/>
            <person name="Patil S."/>
            <person name="Pu L.-L."/>
            <person name="Saada N."/>
            <person name="Tang L."/>
            <person name="Weissenberger G."/>
            <person name="Zhu Y."/>
            <person name="Hemphill L."/>
            <person name="Shang Y."/>
            <person name="Youmans B."/>
            <person name="Ayvaz T."/>
            <person name="Ross M."/>
            <person name="Santibanez J."/>
            <person name="Aqrawi P."/>
            <person name="Gross S."/>
            <person name="Joshi V."/>
            <person name="Fowler G."/>
            <person name="Nazareth L."/>
            <person name="Reid J."/>
            <person name="Worley K."/>
            <person name="Petrosino J."/>
            <person name="Highlander S."/>
            <person name="Gibbs R."/>
        </authorList>
    </citation>
    <scope>NUCLEOTIDE SEQUENCE [LARGE SCALE GENOMIC DNA]</scope>
    <source>
        <strain evidence="1 2">ATCC BAA-1200</strain>
    </source>
</reference>
<dbReference type="HOGENOM" id="CLU_1833020_0_0_4"/>
<dbReference type="AlphaFoldDB" id="F2BBU6"/>
<evidence type="ECO:0000313" key="1">
    <source>
        <dbReference type="EMBL" id="EGF11112.1"/>
    </source>
</evidence>
<protein>
    <submittedName>
        <fullName evidence="1">Uncharacterized protein</fullName>
    </submittedName>
</protein>
<comment type="caution">
    <text evidence="1">The sequence shown here is derived from an EMBL/GenBank/DDBJ whole genome shotgun (WGS) entry which is preliminary data.</text>
</comment>
<gene>
    <name evidence="1" type="ORF">HMPREF9123_1201</name>
</gene>
<evidence type="ECO:0000313" key="2">
    <source>
        <dbReference type="Proteomes" id="UP000004105"/>
    </source>
</evidence>
<name>F2BBU6_9NEIS</name>
<organism evidence="1 2">
    <name type="scientific">Neisseria bacilliformis ATCC BAA-1200</name>
    <dbReference type="NCBI Taxonomy" id="888742"/>
    <lineage>
        <taxon>Bacteria</taxon>
        <taxon>Pseudomonadati</taxon>
        <taxon>Pseudomonadota</taxon>
        <taxon>Betaproteobacteria</taxon>
        <taxon>Neisseriales</taxon>
        <taxon>Neisseriaceae</taxon>
        <taxon>Neisseria</taxon>
    </lineage>
</organism>
<sequence>MPVLGFQTASVVDVGCVAQPRTRFGLWGKRADLLGGGECVRRLGATHPTLGSAWVDGIGRLNGKERARRRAAHPASRAASAWSARCLRLHRGTIKPAPHCQTLRFYVKMALILNLAPSPPLRGRGFLCCSGCVAAAFPLC</sequence>
<dbReference type="EMBL" id="AFAY01000024">
    <property type="protein sequence ID" value="EGF11112.1"/>
    <property type="molecule type" value="Genomic_DNA"/>
</dbReference>